<feature type="region of interest" description="Disordered" evidence="1">
    <location>
        <begin position="1"/>
        <end position="37"/>
    </location>
</feature>
<dbReference type="OrthoDB" id="2586076at2759"/>
<dbReference type="AlphaFoldDB" id="A0A5N5QQ68"/>
<dbReference type="InterPro" id="IPR014752">
    <property type="entry name" value="Arrestin-like_C"/>
</dbReference>
<sequence>MAAPSYNDSLRGHGSPTSPPYSASAMDGERTLDPRASLSSPLTDLPDVYMFQSQRIKLDLGARIWPIDMPCYGRTNVVQGAVHVTTLKHVERITVSVEGIANASFMERGALAEYIEITLFQQTVTLYASGASSHNSTAIASYPFAVTLPVTCDKSTRPLPPSFVFQLPGMSAEVLYRVRIDMSRSGLHRHESLVAPVLYLPRSYTPQTSRDILLFDEQSSSRAQDPGMKEFHLKSKALSKNTSKSKPIPSAFVQSKIALPSPLIAASGDRIPFTITISSESPALAALYTDITLQLVKLTKIKAYKKSLAKETIISSGEVYGSEQRGGGMQVLRGELGNGTPGAEASWSAAGIIEIKHVIRLSIKPPSIASAAALSANLPTFESIIAVEIMTHRDSRNDEESFPALGLIGLTH</sequence>
<evidence type="ECO:0000313" key="2">
    <source>
        <dbReference type="EMBL" id="KAB5593915.1"/>
    </source>
</evidence>
<proteinExistence type="predicted"/>
<evidence type="ECO:0000256" key="1">
    <source>
        <dbReference type="SAM" id="MobiDB-lite"/>
    </source>
</evidence>
<protein>
    <recommendedName>
        <fullName evidence="4">Arrestin-like N-terminal domain-containing protein</fullName>
    </recommendedName>
</protein>
<reference evidence="2 3" key="1">
    <citation type="journal article" date="2019" name="Fungal Biol. Biotechnol.">
        <title>Draft genome sequence of fastidious pathogen Ceratobasidium theobromae, which causes vascular-streak dieback in Theobroma cacao.</title>
        <authorList>
            <person name="Ali S.S."/>
            <person name="Asman A."/>
            <person name="Shao J."/>
            <person name="Firmansyah A.P."/>
            <person name="Susilo A.W."/>
            <person name="Rosmana A."/>
            <person name="McMahon P."/>
            <person name="Junaid M."/>
            <person name="Guest D."/>
            <person name="Kheng T.Y."/>
            <person name="Meinhardt L.W."/>
            <person name="Bailey B.A."/>
        </authorList>
    </citation>
    <scope>NUCLEOTIDE SEQUENCE [LARGE SCALE GENOMIC DNA]</scope>
    <source>
        <strain evidence="2 3">CT2</strain>
    </source>
</reference>
<accession>A0A5N5QQ68</accession>
<dbReference type="EMBL" id="SSOP01000028">
    <property type="protein sequence ID" value="KAB5593915.1"/>
    <property type="molecule type" value="Genomic_DNA"/>
</dbReference>
<organism evidence="2 3">
    <name type="scientific">Ceratobasidium theobromae</name>
    <dbReference type="NCBI Taxonomy" id="1582974"/>
    <lineage>
        <taxon>Eukaryota</taxon>
        <taxon>Fungi</taxon>
        <taxon>Dikarya</taxon>
        <taxon>Basidiomycota</taxon>
        <taxon>Agaricomycotina</taxon>
        <taxon>Agaricomycetes</taxon>
        <taxon>Cantharellales</taxon>
        <taxon>Ceratobasidiaceae</taxon>
        <taxon>Ceratobasidium</taxon>
    </lineage>
</organism>
<evidence type="ECO:0008006" key="4">
    <source>
        <dbReference type="Google" id="ProtNLM"/>
    </source>
</evidence>
<name>A0A5N5QQ68_9AGAM</name>
<dbReference type="Gene3D" id="2.60.40.640">
    <property type="match status" value="1"/>
</dbReference>
<keyword evidence="3" id="KW-1185">Reference proteome</keyword>
<gene>
    <name evidence="2" type="ORF">CTheo_2641</name>
</gene>
<evidence type="ECO:0000313" key="3">
    <source>
        <dbReference type="Proteomes" id="UP000383932"/>
    </source>
</evidence>
<comment type="caution">
    <text evidence="2">The sequence shown here is derived from an EMBL/GenBank/DDBJ whole genome shotgun (WGS) entry which is preliminary data.</text>
</comment>
<dbReference type="Proteomes" id="UP000383932">
    <property type="component" value="Unassembled WGS sequence"/>
</dbReference>